<sequence>MAPEFDLLVVGDANPDVVLSGAPRRLGYGQREQLVSGGDLVLGGSGAITACGAARLGLRVAFAGRVGDDAAGRFVLDALSARGVDVTHCVAGPRPTAMTVVLADGADRAILTSPGCLPDLTAADVPRGLARHVHVSSYFLQPALAAGLPELLAGERERGASTSLDTNDDPAGAWQGLAGVLPEVDVFLPNAAEAVAVAARLPSRAPNPLPLSVEEAAARIGALGPAVVVKDGAAGALAWRDGTLTRVPAVPLEPVDTVGAGDSFNAGLIAARLRGLGLRECLRVAVACGSLSTRAAGGTAAQPTWKEL</sequence>
<dbReference type="SUPFAM" id="SSF53613">
    <property type="entry name" value="Ribokinase-like"/>
    <property type="match status" value="1"/>
</dbReference>
<dbReference type="Proteomes" id="UP001317259">
    <property type="component" value="Unassembled WGS sequence"/>
</dbReference>
<dbReference type="EMBL" id="JAKRKC020000002">
    <property type="protein sequence ID" value="MCK2218089.1"/>
    <property type="molecule type" value="Genomic_DNA"/>
</dbReference>
<dbReference type="InterPro" id="IPR002173">
    <property type="entry name" value="Carboh/pur_kinase_PfkB_CS"/>
</dbReference>
<comment type="caution">
    <text evidence="4">The sequence shown here is derived from an EMBL/GenBank/DDBJ whole genome shotgun (WGS) entry which is preliminary data.</text>
</comment>
<dbReference type="GO" id="GO:0016301">
    <property type="term" value="F:kinase activity"/>
    <property type="evidence" value="ECO:0007669"/>
    <property type="project" value="UniProtKB-KW"/>
</dbReference>
<reference evidence="4 5" key="1">
    <citation type="submission" date="2022-04" db="EMBL/GenBank/DDBJ databases">
        <title>Genome draft of Actinomadura sp. ATCC 31491.</title>
        <authorList>
            <person name="Shi X."/>
            <person name="Du Y."/>
        </authorList>
    </citation>
    <scope>NUCLEOTIDE SEQUENCE [LARGE SCALE GENOMIC DNA]</scope>
    <source>
        <strain evidence="4 5">ATCC 31491</strain>
    </source>
</reference>
<name>A0ABT0G0G9_9ACTN</name>
<organism evidence="4 5">
    <name type="scientific">Actinomadura luzonensis</name>
    <dbReference type="NCBI Taxonomy" id="2805427"/>
    <lineage>
        <taxon>Bacteria</taxon>
        <taxon>Bacillati</taxon>
        <taxon>Actinomycetota</taxon>
        <taxon>Actinomycetes</taxon>
        <taxon>Streptosporangiales</taxon>
        <taxon>Thermomonosporaceae</taxon>
        <taxon>Actinomadura</taxon>
    </lineage>
</organism>
<dbReference type="InterPro" id="IPR011611">
    <property type="entry name" value="PfkB_dom"/>
</dbReference>
<evidence type="ECO:0000313" key="4">
    <source>
        <dbReference type="EMBL" id="MCK2218089.1"/>
    </source>
</evidence>
<evidence type="ECO:0000256" key="1">
    <source>
        <dbReference type="ARBA" id="ARBA00022679"/>
    </source>
</evidence>
<dbReference type="RefSeq" id="WP_242370883.1">
    <property type="nucleotide sequence ID" value="NZ_JAKRKC020000002.1"/>
</dbReference>
<evidence type="ECO:0000313" key="5">
    <source>
        <dbReference type="Proteomes" id="UP001317259"/>
    </source>
</evidence>
<keyword evidence="1" id="KW-0808">Transferase</keyword>
<dbReference type="PROSITE" id="PS00584">
    <property type="entry name" value="PFKB_KINASES_2"/>
    <property type="match status" value="1"/>
</dbReference>
<keyword evidence="2 4" id="KW-0418">Kinase</keyword>
<dbReference type="Gene3D" id="3.40.1190.20">
    <property type="match status" value="1"/>
</dbReference>
<proteinExistence type="predicted"/>
<gene>
    <name evidence="4" type="ORF">MF672_030500</name>
</gene>
<feature type="domain" description="Carbohydrate kinase PfkB" evidence="3">
    <location>
        <begin position="7"/>
        <end position="304"/>
    </location>
</feature>
<dbReference type="Pfam" id="PF00294">
    <property type="entry name" value="PfkB"/>
    <property type="match status" value="1"/>
</dbReference>
<protein>
    <submittedName>
        <fullName evidence="4">Sugar kinase</fullName>
    </submittedName>
</protein>
<dbReference type="PANTHER" id="PTHR10584">
    <property type="entry name" value="SUGAR KINASE"/>
    <property type="match status" value="1"/>
</dbReference>
<dbReference type="InterPro" id="IPR029056">
    <property type="entry name" value="Ribokinase-like"/>
</dbReference>
<dbReference type="PANTHER" id="PTHR10584:SF166">
    <property type="entry name" value="RIBOKINASE"/>
    <property type="match status" value="1"/>
</dbReference>
<accession>A0ABT0G0G9</accession>
<evidence type="ECO:0000256" key="2">
    <source>
        <dbReference type="ARBA" id="ARBA00022777"/>
    </source>
</evidence>
<dbReference type="CDD" id="cd01166">
    <property type="entry name" value="KdgK"/>
    <property type="match status" value="1"/>
</dbReference>
<evidence type="ECO:0000259" key="3">
    <source>
        <dbReference type="Pfam" id="PF00294"/>
    </source>
</evidence>
<keyword evidence="5" id="KW-1185">Reference proteome</keyword>